<feature type="compositionally biased region" description="Polar residues" evidence="8">
    <location>
        <begin position="441"/>
        <end position="463"/>
    </location>
</feature>
<keyword evidence="4" id="KW-0805">Transcription regulation</keyword>
<feature type="region of interest" description="Disordered" evidence="8">
    <location>
        <begin position="555"/>
        <end position="698"/>
    </location>
</feature>
<feature type="region of interest" description="Disordered" evidence="8">
    <location>
        <begin position="332"/>
        <end position="377"/>
    </location>
</feature>
<gene>
    <name evidence="10" type="primary">zmp:0000001236</name>
</gene>
<proteinExistence type="inferred from homology"/>
<evidence type="ECO:0000256" key="8">
    <source>
        <dbReference type="SAM" id="MobiDB-lite"/>
    </source>
</evidence>
<dbReference type="GO" id="GO:0016607">
    <property type="term" value="C:nuclear speck"/>
    <property type="evidence" value="ECO:0007669"/>
    <property type="project" value="UniProtKB-SubCell"/>
</dbReference>
<keyword evidence="5" id="KW-0010">Activator</keyword>
<feature type="compositionally biased region" description="Polar residues" evidence="8">
    <location>
        <begin position="851"/>
        <end position="860"/>
    </location>
</feature>
<sequence length="936" mass="100323">MPVLWSNLSSADLSVNGMGEATPAQSAAGAFVPMLGVGLGTVPGGVGSGSGVAPSRGTAVPQLHNAIVERLRARIELCRRHHTTCENRYQRGQAESSDREHESTLHLLNIVHQGPGTRKAKGSRGSNQQPPEYSRANGEQKGSEGEQKINTRIALQGSLRRKIEGHAPGHAPKQNGLSCGFSGSDFKRVRVDTSGLGHGPCNHNLTQSHSLQGSSTMGMQRKNYMMPHGVGSDIFNMTLKEMKKEPIEVQSCGQSNAEMIFDFKDEGGGQIDPELQDLFDELTKTVPTLNDLEFEKMLKQDDTFGLDLGRPSSAGAAASLCSPMDKPIKMEHSPDFGQVHVGSPQLRPASAGPSFTLTSTSSTATSQKTNTQAGHPRALPCWPEISHAEQLKQMAANQQQPSSLLHHHHQTPPAGLTNWAPAMSTHSSTSAFPQDKVSSPAPLSQQRMGSQSKGINNCLFKSNGHNGSHHLDMKVLSTKPTLHFSPKAPHSANQPMPIMAGSVNKTSGQQQQQQQQQQPPSTGQNQPHSALHFQNQQISTSGALCLQPKPVPAGLPFKLSQQRQGVPPGPRLPTNGSLGVLSAQSQPRPPAPNNQQKGPAKSQAMQRQLNQQQHTIGNSDKDNAHDQFNRHLTRPPPDYKQSRSMVGVQQGNIFTGSNSSQSSSNGPENDLQSMPCQLPSGSGPKMIPSPSDRRFGIRTDCRPSSCIGPFQQHNNQNRIGLNQNKARFLGPSTHGNSFGMNNVAGVQHTRTTADLHSSGVPGQALGGLMKNVNMGWGSANKQVTTGLGVRGILNPLQSQGAQLDMPNHPYQQRHIGPPNQLAPDIGMLPLNPSMRDTGPRPGQPMMGSPSAVGNLNQASPEQRVPAGNFAEPSPSSSSYQNNRANRLTFDFLPEGDNTVPGINTDSDFIDSLLKSGSGNDDWMKDINLDEILGSHS</sequence>
<evidence type="ECO:0000256" key="3">
    <source>
        <dbReference type="ARBA" id="ARBA00022976"/>
    </source>
</evidence>
<dbReference type="Ensembl" id="ENSSLUT00000001882.1">
    <property type="protein sequence ID" value="ENSSLUP00000001801.1"/>
    <property type="gene ID" value="ENSSLUG00000000865.1"/>
</dbReference>
<feature type="compositionally biased region" description="Polar residues" evidence="8">
    <location>
        <begin position="666"/>
        <end position="675"/>
    </location>
</feature>
<keyword evidence="7" id="KW-0539">Nucleus</keyword>
<feature type="compositionally biased region" description="Polar residues" evidence="8">
    <location>
        <begin position="519"/>
        <end position="529"/>
    </location>
</feature>
<feature type="compositionally biased region" description="Low complexity" evidence="8">
    <location>
        <begin position="354"/>
        <end position="371"/>
    </location>
</feature>
<evidence type="ECO:0000256" key="6">
    <source>
        <dbReference type="ARBA" id="ARBA00023163"/>
    </source>
</evidence>
<protein>
    <recommendedName>
        <fullName evidence="9">Neurogenic mastermind-like N-terminal domain-containing protein</fullName>
    </recommendedName>
</protein>
<dbReference type="InterPro" id="IPR046369">
    <property type="entry name" value="MAML1-3"/>
</dbReference>
<feature type="domain" description="Neurogenic mastermind-like N-terminal" evidence="9">
    <location>
        <begin position="61"/>
        <end position="121"/>
    </location>
</feature>
<dbReference type="GO" id="GO:0003713">
    <property type="term" value="F:transcription coactivator activity"/>
    <property type="evidence" value="ECO:0007669"/>
    <property type="project" value="InterPro"/>
</dbReference>
<feature type="compositionally biased region" description="Polar residues" evidence="8">
    <location>
        <begin position="574"/>
        <end position="586"/>
    </location>
</feature>
<reference evidence="10" key="1">
    <citation type="submission" date="2025-08" db="UniProtKB">
        <authorList>
            <consortium name="Ensembl"/>
        </authorList>
    </citation>
    <scope>IDENTIFICATION</scope>
</reference>
<evidence type="ECO:0000256" key="5">
    <source>
        <dbReference type="ARBA" id="ARBA00023159"/>
    </source>
</evidence>
<evidence type="ECO:0000256" key="7">
    <source>
        <dbReference type="ARBA" id="ARBA00023242"/>
    </source>
</evidence>
<dbReference type="PANTHER" id="PTHR15692:SF9">
    <property type="entry name" value="MASTERMIND-LIKE PROTEIN 2"/>
    <property type="match status" value="1"/>
</dbReference>
<evidence type="ECO:0000256" key="2">
    <source>
        <dbReference type="ARBA" id="ARBA00008081"/>
    </source>
</evidence>
<dbReference type="PANTHER" id="PTHR15692">
    <property type="entry name" value="MASTERMIND-LIKE"/>
    <property type="match status" value="1"/>
</dbReference>
<comment type="subcellular location">
    <subcellularLocation>
        <location evidence="1">Nucleus speckle</location>
    </subcellularLocation>
</comment>
<keyword evidence="11" id="KW-1185">Reference proteome</keyword>
<feature type="compositionally biased region" description="Polar residues" evidence="8">
    <location>
        <begin position="642"/>
        <end position="656"/>
    </location>
</feature>
<dbReference type="GO" id="GO:0007221">
    <property type="term" value="P:positive regulation of transcription of Notch receptor target"/>
    <property type="evidence" value="ECO:0007669"/>
    <property type="project" value="InterPro"/>
</dbReference>
<feature type="compositionally biased region" description="Low complexity" evidence="8">
    <location>
        <begin position="509"/>
        <end position="518"/>
    </location>
</feature>
<feature type="compositionally biased region" description="Basic and acidic residues" evidence="8">
    <location>
        <begin position="619"/>
        <end position="629"/>
    </location>
</feature>
<evidence type="ECO:0000313" key="11">
    <source>
        <dbReference type="Proteomes" id="UP000694568"/>
    </source>
</evidence>
<accession>A0A8C9X0X1</accession>
<dbReference type="SMART" id="SM01275">
    <property type="entry name" value="MamL-1"/>
    <property type="match status" value="1"/>
</dbReference>
<dbReference type="AlphaFoldDB" id="A0A8C9X0X1"/>
<dbReference type="GeneTree" id="ENSGT00950000183201"/>
<reference evidence="10" key="2">
    <citation type="submission" date="2025-09" db="UniProtKB">
        <authorList>
            <consortium name="Ensembl"/>
        </authorList>
    </citation>
    <scope>IDENTIFICATION</scope>
</reference>
<keyword evidence="3" id="KW-0914">Notch signaling pathway</keyword>
<name>A0A8C9X0X1_SANLU</name>
<feature type="region of interest" description="Disordered" evidence="8">
    <location>
        <begin position="481"/>
        <end position="529"/>
    </location>
</feature>
<comment type="similarity">
    <text evidence="2">Belongs to the mastermind family.</text>
</comment>
<dbReference type="InterPro" id="IPR046370">
    <property type="entry name" value="MAML_N_sf"/>
</dbReference>
<feature type="compositionally biased region" description="Polar residues" evidence="8">
    <location>
        <begin position="593"/>
        <end position="618"/>
    </location>
</feature>
<evidence type="ECO:0000256" key="1">
    <source>
        <dbReference type="ARBA" id="ARBA00004324"/>
    </source>
</evidence>
<evidence type="ECO:0000313" key="10">
    <source>
        <dbReference type="Ensembl" id="ENSSLUP00000001801.1"/>
    </source>
</evidence>
<feature type="region of interest" description="Disordered" evidence="8">
    <location>
        <begin position="111"/>
        <end position="149"/>
    </location>
</feature>
<feature type="region of interest" description="Disordered" evidence="8">
    <location>
        <begin position="391"/>
        <end position="463"/>
    </location>
</feature>
<dbReference type="InterPro" id="IPR019082">
    <property type="entry name" value="Mastermind-like_N"/>
</dbReference>
<dbReference type="Proteomes" id="UP000694568">
    <property type="component" value="Unplaced"/>
</dbReference>
<evidence type="ECO:0000256" key="4">
    <source>
        <dbReference type="ARBA" id="ARBA00023015"/>
    </source>
</evidence>
<evidence type="ECO:0000259" key="9">
    <source>
        <dbReference type="SMART" id="SM01275"/>
    </source>
</evidence>
<dbReference type="OrthoDB" id="9908492at2759"/>
<organism evidence="10 11">
    <name type="scientific">Sander lucioperca</name>
    <name type="common">Pike-perch</name>
    <name type="synonym">Perca lucioperca</name>
    <dbReference type="NCBI Taxonomy" id="283035"/>
    <lineage>
        <taxon>Eukaryota</taxon>
        <taxon>Metazoa</taxon>
        <taxon>Chordata</taxon>
        <taxon>Craniata</taxon>
        <taxon>Vertebrata</taxon>
        <taxon>Euteleostomi</taxon>
        <taxon>Actinopterygii</taxon>
        <taxon>Neopterygii</taxon>
        <taxon>Teleostei</taxon>
        <taxon>Neoteleostei</taxon>
        <taxon>Acanthomorphata</taxon>
        <taxon>Eupercaria</taxon>
        <taxon>Perciformes</taxon>
        <taxon>Percoidei</taxon>
        <taxon>Percidae</taxon>
        <taxon>Luciopercinae</taxon>
        <taxon>Sander</taxon>
    </lineage>
</organism>
<dbReference type="RefSeq" id="XP_031153388.1">
    <property type="nucleotide sequence ID" value="XM_031297528.2"/>
</dbReference>
<dbReference type="Gene3D" id="6.10.250.970">
    <property type="match status" value="1"/>
</dbReference>
<keyword evidence="6" id="KW-0804">Transcription</keyword>
<feature type="region of interest" description="Disordered" evidence="8">
    <location>
        <begin position="831"/>
        <end position="881"/>
    </location>
</feature>
<dbReference type="Pfam" id="PF09596">
    <property type="entry name" value="MamL-1"/>
    <property type="match status" value="1"/>
</dbReference>
<dbReference type="GeneID" id="116048413"/>